<evidence type="ECO:0000313" key="3">
    <source>
        <dbReference type="Proteomes" id="UP000762676"/>
    </source>
</evidence>
<sequence>MSLDTQQAERGGGNDSVSTRPSSGQSRAEPGREPDRPGTGGIRARAIRYLRNDLKVGHIDPKATPKAVAVGEKIGRYSIRITTPGPSQPRLTAASVTDHLDQWLAGSPGL</sequence>
<feature type="compositionally biased region" description="Polar residues" evidence="1">
    <location>
        <begin position="15"/>
        <end position="26"/>
    </location>
</feature>
<accession>A0AAV4GRA9</accession>
<keyword evidence="3" id="KW-1185">Reference proteome</keyword>
<protein>
    <submittedName>
        <fullName evidence="2">Uncharacterized protein</fullName>
    </submittedName>
</protein>
<dbReference type="EMBL" id="BMAT01001547">
    <property type="protein sequence ID" value="GFR87902.1"/>
    <property type="molecule type" value="Genomic_DNA"/>
</dbReference>
<dbReference type="Proteomes" id="UP000762676">
    <property type="component" value="Unassembled WGS sequence"/>
</dbReference>
<gene>
    <name evidence="2" type="ORF">ElyMa_000757200</name>
</gene>
<comment type="caution">
    <text evidence="2">The sequence shown here is derived from an EMBL/GenBank/DDBJ whole genome shotgun (WGS) entry which is preliminary data.</text>
</comment>
<name>A0AAV4GRA9_9GAST</name>
<reference evidence="2 3" key="1">
    <citation type="journal article" date="2021" name="Elife">
        <title>Chloroplast acquisition without the gene transfer in kleptoplastic sea slugs, Plakobranchus ocellatus.</title>
        <authorList>
            <person name="Maeda T."/>
            <person name="Takahashi S."/>
            <person name="Yoshida T."/>
            <person name="Shimamura S."/>
            <person name="Takaki Y."/>
            <person name="Nagai Y."/>
            <person name="Toyoda A."/>
            <person name="Suzuki Y."/>
            <person name="Arimoto A."/>
            <person name="Ishii H."/>
            <person name="Satoh N."/>
            <person name="Nishiyama T."/>
            <person name="Hasebe M."/>
            <person name="Maruyama T."/>
            <person name="Minagawa J."/>
            <person name="Obokata J."/>
            <person name="Shigenobu S."/>
        </authorList>
    </citation>
    <scope>NUCLEOTIDE SEQUENCE [LARGE SCALE GENOMIC DNA]</scope>
</reference>
<proteinExistence type="predicted"/>
<evidence type="ECO:0000313" key="2">
    <source>
        <dbReference type="EMBL" id="GFR87902.1"/>
    </source>
</evidence>
<evidence type="ECO:0000256" key="1">
    <source>
        <dbReference type="SAM" id="MobiDB-lite"/>
    </source>
</evidence>
<feature type="region of interest" description="Disordered" evidence="1">
    <location>
        <begin position="1"/>
        <end position="42"/>
    </location>
</feature>
<organism evidence="2 3">
    <name type="scientific">Elysia marginata</name>
    <dbReference type="NCBI Taxonomy" id="1093978"/>
    <lineage>
        <taxon>Eukaryota</taxon>
        <taxon>Metazoa</taxon>
        <taxon>Spiralia</taxon>
        <taxon>Lophotrochozoa</taxon>
        <taxon>Mollusca</taxon>
        <taxon>Gastropoda</taxon>
        <taxon>Heterobranchia</taxon>
        <taxon>Euthyneura</taxon>
        <taxon>Panpulmonata</taxon>
        <taxon>Sacoglossa</taxon>
        <taxon>Placobranchoidea</taxon>
        <taxon>Plakobranchidae</taxon>
        <taxon>Elysia</taxon>
    </lineage>
</organism>
<dbReference type="AlphaFoldDB" id="A0AAV4GRA9"/>